<keyword evidence="9" id="KW-0732">Signal</keyword>
<keyword evidence="18 27" id="KW-0675">Receptor</keyword>
<comment type="subcellular location">
    <subcellularLocation>
        <location evidence="2">Membrane</location>
        <topology evidence="2">Single-pass type I membrane protein</topology>
    </subcellularLocation>
</comment>
<keyword evidence="8" id="KW-0479">Metal-binding</keyword>
<dbReference type="FunFam" id="2.60.40.10:FF:001941">
    <property type="entry name" value="Tyrosine-protein kinase receptor"/>
    <property type="match status" value="1"/>
</dbReference>
<evidence type="ECO:0000256" key="24">
    <source>
        <dbReference type="SAM" id="Phobius"/>
    </source>
</evidence>
<dbReference type="GO" id="GO:0046872">
    <property type="term" value="F:metal ion binding"/>
    <property type="evidence" value="ECO:0007669"/>
    <property type="project" value="UniProtKB-KW"/>
</dbReference>
<dbReference type="GO" id="GO:0030424">
    <property type="term" value="C:axon"/>
    <property type="evidence" value="ECO:0007669"/>
    <property type="project" value="TreeGrafter"/>
</dbReference>
<evidence type="ECO:0000256" key="23">
    <source>
        <dbReference type="PROSITE-ProRule" id="PRU10141"/>
    </source>
</evidence>
<dbReference type="InterPro" id="IPR008266">
    <property type="entry name" value="Tyr_kinase_AS"/>
</dbReference>
<evidence type="ECO:0000256" key="8">
    <source>
        <dbReference type="ARBA" id="ARBA00022723"/>
    </source>
</evidence>
<dbReference type="InterPro" id="IPR006211">
    <property type="entry name" value="Furin-like_Cys-rich_dom"/>
</dbReference>
<dbReference type="GO" id="GO:0043410">
    <property type="term" value="P:positive regulation of MAPK cascade"/>
    <property type="evidence" value="ECO:0007669"/>
    <property type="project" value="TreeGrafter"/>
</dbReference>
<organism evidence="27">
    <name type="scientific">Pyrrhocoris apterus</name>
    <name type="common">Sap sucking bug</name>
    <name type="synonym">Cimex apterus</name>
    <dbReference type="NCBI Taxonomy" id="37000"/>
    <lineage>
        <taxon>Eukaryota</taxon>
        <taxon>Metazoa</taxon>
        <taxon>Ecdysozoa</taxon>
        <taxon>Arthropoda</taxon>
        <taxon>Hexapoda</taxon>
        <taxon>Insecta</taxon>
        <taxon>Pterygota</taxon>
        <taxon>Neoptera</taxon>
        <taxon>Paraneoptera</taxon>
        <taxon>Hemiptera</taxon>
        <taxon>Heteroptera</taxon>
        <taxon>Panheteroptera</taxon>
        <taxon>Pentatomomorpha</taxon>
        <taxon>Pyrrhocoroidea</taxon>
        <taxon>Pyrrhocoridae</taxon>
        <taxon>Pyrrhocoris</taxon>
    </lineage>
</organism>
<evidence type="ECO:0000256" key="19">
    <source>
        <dbReference type="ARBA" id="ARBA00023180"/>
    </source>
</evidence>
<evidence type="ECO:0000256" key="10">
    <source>
        <dbReference type="ARBA" id="ARBA00022737"/>
    </source>
</evidence>
<evidence type="ECO:0000256" key="4">
    <source>
        <dbReference type="ARBA" id="ARBA00022553"/>
    </source>
</evidence>
<dbReference type="InterPro" id="IPR009030">
    <property type="entry name" value="Growth_fac_rcpt_cys_sf"/>
</dbReference>
<dbReference type="PROSITE" id="PS50011">
    <property type="entry name" value="PROTEIN_KINASE_DOM"/>
    <property type="match status" value="1"/>
</dbReference>
<keyword evidence="16" id="KW-0829">Tyrosine-protein kinase</keyword>
<dbReference type="EC" id="2.7.10.1" evidence="3"/>
<dbReference type="InterPro" id="IPR000719">
    <property type="entry name" value="Prot_kinase_dom"/>
</dbReference>
<evidence type="ECO:0000256" key="22">
    <source>
        <dbReference type="ARBA" id="ARBA00069998"/>
    </source>
</evidence>
<dbReference type="FunFam" id="1.10.510.10:FF:000528">
    <property type="entry name" value="Tyrosine-protein kinase receptor"/>
    <property type="match status" value="1"/>
</dbReference>
<dbReference type="Pfam" id="PF07714">
    <property type="entry name" value="PK_Tyr_Ser-Thr"/>
    <property type="match status" value="1"/>
</dbReference>
<accession>A0A6F7ZNF1</accession>
<keyword evidence="10" id="KW-0677">Repeat</keyword>
<dbReference type="InterPro" id="IPR003961">
    <property type="entry name" value="FN3_dom"/>
</dbReference>
<dbReference type="PROSITE" id="PS51257">
    <property type="entry name" value="PROKAR_LIPOPROTEIN"/>
    <property type="match status" value="1"/>
</dbReference>
<dbReference type="Pfam" id="PF01030">
    <property type="entry name" value="Recep_L_domain"/>
    <property type="match status" value="2"/>
</dbReference>
<evidence type="ECO:0000256" key="5">
    <source>
        <dbReference type="ARBA" id="ARBA00022679"/>
    </source>
</evidence>
<evidence type="ECO:0000256" key="18">
    <source>
        <dbReference type="ARBA" id="ARBA00023170"/>
    </source>
</evidence>
<evidence type="ECO:0000259" key="26">
    <source>
        <dbReference type="PROSITE" id="PS50853"/>
    </source>
</evidence>
<dbReference type="Gene3D" id="1.10.510.10">
    <property type="entry name" value="Transferase(Phosphotransferase) domain 1"/>
    <property type="match status" value="1"/>
</dbReference>
<dbReference type="CDD" id="cd00063">
    <property type="entry name" value="FN3"/>
    <property type="match status" value="3"/>
</dbReference>
<dbReference type="GO" id="GO:0005524">
    <property type="term" value="F:ATP binding"/>
    <property type="evidence" value="ECO:0007669"/>
    <property type="project" value="UniProtKB-UniRule"/>
</dbReference>
<dbReference type="InterPro" id="IPR017441">
    <property type="entry name" value="Protein_kinase_ATP_BS"/>
</dbReference>
<evidence type="ECO:0000256" key="9">
    <source>
        <dbReference type="ARBA" id="ARBA00022729"/>
    </source>
</evidence>
<dbReference type="GO" id="GO:0005009">
    <property type="term" value="F:insulin receptor activity"/>
    <property type="evidence" value="ECO:0007669"/>
    <property type="project" value="TreeGrafter"/>
</dbReference>
<name>A0A6F7ZNF1_PYRAP</name>
<dbReference type="Gene3D" id="3.30.200.20">
    <property type="entry name" value="Phosphorylase Kinase, domain 1"/>
    <property type="match status" value="1"/>
</dbReference>
<evidence type="ECO:0000256" key="2">
    <source>
        <dbReference type="ARBA" id="ARBA00004479"/>
    </source>
</evidence>
<keyword evidence="14 24" id="KW-1133">Transmembrane helix</keyword>
<keyword evidence="5" id="KW-0808">Transferase</keyword>
<comment type="cofactor">
    <cofactor evidence="1">
        <name>Mn(2+)</name>
        <dbReference type="ChEBI" id="CHEBI:29035"/>
    </cofactor>
</comment>
<gene>
    <name evidence="27" type="primary">InR1b</name>
</gene>
<evidence type="ECO:0000256" key="6">
    <source>
        <dbReference type="ARBA" id="ARBA00022685"/>
    </source>
</evidence>
<evidence type="ECO:0000256" key="12">
    <source>
        <dbReference type="ARBA" id="ARBA00022777"/>
    </source>
</evidence>
<feature type="domain" description="Protein kinase" evidence="25">
    <location>
        <begin position="1000"/>
        <end position="1274"/>
    </location>
</feature>
<keyword evidence="20" id="KW-0464">Manganese</keyword>
<dbReference type="FunFam" id="3.30.200.20:FF:000026">
    <property type="entry name" value="Tyrosine-protein kinase receptor"/>
    <property type="match status" value="1"/>
</dbReference>
<dbReference type="InterPro" id="IPR050122">
    <property type="entry name" value="RTK"/>
</dbReference>
<keyword evidence="6" id="KW-0165">Cleavage on pair of basic residues</keyword>
<proteinExistence type="evidence at transcript level"/>
<evidence type="ECO:0000256" key="21">
    <source>
        <dbReference type="ARBA" id="ARBA00051243"/>
    </source>
</evidence>
<dbReference type="GO" id="GO:0042593">
    <property type="term" value="P:glucose homeostasis"/>
    <property type="evidence" value="ECO:0007669"/>
    <property type="project" value="TreeGrafter"/>
</dbReference>
<keyword evidence="15 24" id="KW-0472">Membrane</keyword>
<dbReference type="Pfam" id="PF00757">
    <property type="entry name" value="Furin-like"/>
    <property type="match status" value="1"/>
</dbReference>
<dbReference type="InterPro" id="IPR006212">
    <property type="entry name" value="Furin_repeat"/>
</dbReference>
<dbReference type="InterPro" id="IPR036116">
    <property type="entry name" value="FN3_sf"/>
</dbReference>
<evidence type="ECO:0000256" key="17">
    <source>
        <dbReference type="ARBA" id="ARBA00023157"/>
    </source>
</evidence>
<keyword evidence="12" id="KW-0418">Kinase</keyword>
<dbReference type="CDD" id="cd05032">
    <property type="entry name" value="PTKc_InsR_like"/>
    <property type="match status" value="1"/>
</dbReference>
<dbReference type="InterPro" id="IPR000494">
    <property type="entry name" value="Rcpt_L-dom"/>
</dbReference>
<dbReference type="PROSITE" id="PS00109">
    <property type="entry name" value="PROTEIN_KINASE_TYR"/>
    <property type="match status" value="1"/>
</dbReference>
<dbReference type="PANTHER" id="PTHR24416:SF525">
    <property type="entry name" value="INSULIN-LIKE RECEPTOR"/>
    <property type="match status" value="1"/>
</dbReference>
<dbReference type="SMART" id="SM00060">
    <property type="entry name" value="FN3"/>
    <property type="match status" value="3"/>
</dbReference>
<dbReference type="SUPFAM" id="SSF57184">
    <property type="entry name" value="Growth factor receptor domain"/>
    <property type="match status" value="1"/>
</dbReference>
<keyword evidence="7 24" id="KW-0812">Transmembrane</keyword>
<dbReference type="InterPro" id="IPR036941">
    <property type="entry name" value="Rcpt_L-dom_sf"/>
</dbReference>
<keyword evidence="4" id="KW-0597">Phosphoprotein</keyword>
<dbReference type="EMBL" id="KX087104">
    <property type="protein sequence ID" value="ANZ55075.1"/>
    <property type="molecule type" value="mRNA"/>
</dbReference>
<evidence type="ECO:0000256" key="3">
    <source>
        <dbReference type="ARBA" id="ARBA00011902"/>
    </source>
</evidence>
<dbReference type="SMART" id="SM00261">
    <property type="entry name" value="FU"/>
    <property type="match status" value="1"/>
</dbReference>
<dbReference type="PROSITE" id="PS50853">
    <property type="entry name" value="FN3"/>
    <property type="match status" value="2"/>
</dbReference>
<feature type="domain" description="Fibronectin type-III" evidence="26">
    <location>
        <begin position="500"/>
        <end position="616"/>
    </location>
</feature>
<dbReference type="Gene3D" id="2.60.40.10">
    <property type="entry name" value="Immunoglobulins"/>
    <property type="match status" value="3"/>
</dbReference>
<dbReference type="GO" id="GO:0043560">
    <property type="term" value="F:insulin receptor substrate binding"/>
    <property type="evidence" value="ECO:0007669"/>
    <property type="project" value="TreeGrafter"/>
</dbReference>
<dbReference type="PANTHER" id="PTHR24416">
    <property type="entry name" value="TYROSINE-PROTEIN KINASE RECEPTOR"/>
    <property type="match status" value="1"/>
</dbReference>
<evidence type="ECO:0000256" key="15">
    <source>
        <dbReference type="ARBA" id="ARBA00023136"/>
    </source>
</evidence>
<dbReference type="Gene3D" id="2.10.220.10">
    <property type="entry name" value="Hormone Receptor, Insulin-like Growth Factor Receptor 1, Chain A, domain 2"/>
    <property type="match status" value="1"/>
</dbReference>
<dbReference type="PROSITE" id="PS00107">
    <property type="entry name" value="PROTEIN_KINASE_ATP"/>
    <property type="match status" value="1"/>
</dbReference>
<evidence type="ECO:0000256" key="20">
    <source>
        <dbReference type="ARBA" id="ARBA00023211"/>
    </source>
</evidence>
<evidence type="ECO:0000256" key="11">
    <source>
        <dbReference type="ARBA" id="ARBA00022741"/>
    </source>
</evidence>
<dbReference type="SUPFAM" id="SSF52058">
    <property type="entry name" value="L domain-like"/>
    <property type="match status" value="2"/>
</dbReference>
<protein>
    <recommendedName>
        <fullName evidence="22">Insulin-like receptor</fullName>
        <ecNumber evidence="3">2.7.10.1</ecNumber>
    </recommendedName>
</protein>
<evidence type="ECO:0000256" key="14">
    <source>
        <dbReference type="ARBA" id="ARBA00022989"/>
    </source>
</evidence>
<evidence type="ECO:0000256" key="1">
    <source>
        <dbReference type="ARBA" id="ARBA00001936"/>
    </source>
</evidence>
<dbReference type="Gene3D" id="3.80.20.20">
    <property type="entry name" value="Receptor L-domain"/>
    <property type="match status" value="2"/>
</dbReference>
<dbReference type="InterPro" id="IPR001245">
    <property type="entry name" value="Ser-Thr/Tyr_kinase_cat_dom"/>
</dbReference>
<reference evidence="28" key="2">
    <citation type="journal article" date="2020" name="Mol. Biol. Evol.">
        <title>Complex evolution of insect insulin receptors and homologous decoy receptors, and functional significance of their multiplicity.</title>
        <authorList>
            <person name="Smykal V."/>
            <person name="Pivarci M."/>
            <person name="Provaznik J."/>
            <person name="Bazalova O."/>
            <person name="Jedlicka P."/>
            <person name="Luksan O."/>
            <person name="Horak A."/>
            <person name="Vaneckova H."/>
            <person name="Benes V."/>
            <person name="Fiala I."/>
            <person name="Hanus R."/>
            <person name="Dolezel D."/>
        </authorList>
    </citation>
    <scope>NUCLEOTIDE SEQUENCE</scope>
</reference>
<keyword evidence="11 23" id="KW-0547">Nucleotide-binding</keyword>
<dbReference type="FunFam" id="3.80.20.20:FF:000001">
    <property type="entry name" value="Tyrosine-protein kinase receptor"/>
    <property type="match status" value="1"/>
</dbReference>
<dbReference type="InterPro" id="IPR011009">
    <property type="entry name" value="Kinase-like_dom_sf"/>
</dbReference>
<evidence type="ECO:0000313" key="27">
    <source>
        <dbReference type="EMBL" id="ANZ55075.1"/>
    </source>
</evidence>
<dbReference type="SUPFAM" id="SSF49265">
    <property type="entry name" value="Fibronectin type III"/>
    <property type="match status" value="3"/>
</dbReference>
<dbReference type="SMR" id="A0A6F7ZNF1"/>
<evidence type="ECO:0000256" key="13">
    <source>
        <dbReference type="ARBA" id="ARBA00022840"/>
    </source>
</evidence>
<dbReference type="SUPFAM" id="SSF56112">
    <property type="entry name" value="Protein kinase-like (PK-like)"/>
    <property type="match status" value="1"/>
</dbReference>
<evidence type="ECO:0000256" key="7">
    <source>
        <dbReference type="ARBA" id="ARBA00022692"/>
    </source>
</evidence>
<evidence type="ECO:0000313" key="28">
    <source>
        <dbReference type="EMBL" id="QIS94310.1"/>
    </source>
</evidence>
<sequence length="1290" mass="146933">MVRKRLFLNGNTWYFMLSLACIFSLIVNTKTHLQAANTTLEKVCQSTNVQYSISLFSQLKGCTVIEGFIQIVLIDTSKADYSNISFPELREITGYLLFYRVKGLRSLGQIFPNLTVIRGNSLFFNYALLIFEMLDLQEIGLVSLTNILRGAVIIAKNPILCFARTVDWNMIAIQGKENHYIMGNKHQNECPMCPSSKYSCPVSNIHGGKLCWNSHYCQKVCPDSCNGSCRSNGECCLRSCLGGCLDTYNSNQCSICRHFRFQEKCVKKCPIGTYEYKNHRCVLEAECYNMAIPHEIDNFSNRNSSWKTFEGKCISKCPSNYLEVFNVTSRRYICEACEGICRKECPGINVDSIASAQKLNGCTIVRGALEIQIRGGNNVVKELEGNLNMIEEIDDYLKIVRSFPIVSLNFLRNLRFIHGKYLENSKYVVVILDNQNLVELWDWSKVKKIHIGNGKLFFHFNSKLCLSKIEKLREVAGLSYYTEQEVASYSNGDKIACNVKTLNATVSSKNSYAALIKWSEFKHYDSRTLLGYVVYSIEAPFKNITIYDKRDACGGDGWRADDISVSDGFSNDGELIHILTRLKPFTQYAFYVKTYTIATEQSGAQSNIQYFTTDPDTPSEPQALTAFSNSSSEIVINWQPPANPNGNVTHYIVTGHLENDKEFIEQRNYCKQPIYRFDPKIILKKTVKADQKSDKKVIDEGSEVCVCKQKVPEMNEREREIHLEDHLQNEMYYKRVLNSREKRDLFQKEGKLSKAKLLDKSGVSESYSFVNGEHFMNIVNSNSVVIKNLKHFSQYNIAVRACRTWELEENTTQNNNCSVEAITTARTLPLVGADNIGSQYPMWEISNESIGEVILTWNEPTNPNSIILTYEIEYKKLNIDNYKPTVECTTRKEFVNSGNVYHLKKLGPGNYSLRIRASSLAGHGAYTPYTYFVIEEDSSFATFYIVSTVSVIFLGILVIVITMLFLRRKYTNVQLTASVNPDYVPTVYIPDEWEVPQNQVELLGEIGQGAFGMVYEGRIYDNRDSLVKPCAVKTVNLHAAERDRIEFLNEASVMKRFNTHHIVKLLGVVSQGQPILVVMELMKYGDLKSYLRSHRPDASDNPNANHLSIKRILRMAIEIADGMAYLAAKKIVHCDLAARNCMVSEDLTVKIGDFGMARDIYETEYYQKGSKGLLPIRWMAPESIKDGIFTSHSDSWSYGVVLYEMATLASQPYQGLSNDQVLRYVTNGGIMERPENCPDKLYSIMRLCWEQKPHNRPSFVELVDLLQNDVEEDFRTVSFCYNAEGREYCI</sequence>
<comment type="catalytic activity">
    <reaction evidence="21">
        <text>L-tyrosyl-[protein] + ATP = O-phospho-L-tyrosyl-[protein] + ADP + H(+)</text>
        <dbReference type="Rhea" id="RHEA:10596"/>
        <dbReference type="Rhea" id="RHEA-COMP:10136"/>
        <dbReference type="Rhea" id="RHEA-COMP:20101"/>
        <dbReference type="ChEBI" id="CHEBI:15378"/>
        <dbReference type="ChEBI" id="CHEBI:30616"/>
        <dbReference type="ChEBI" id="CHEBI:46858"/>
        <dbReference type="ChEBI" id="CHEBI:61978"/>
        <dbReference type="ChEBI" id="CHEBI:456216"/>
        <dbReference type="EC" id="2.7.10.1"/>
    </reaction>
</comment>
<dbReference type="InterPro" id="IPR013783">
    <property type="entry name" value="Ig-like_fold"/>
</dbReference>
<keyword evidence="19" id="KW-0325">Glycoprotein</keyword>
<keyword evidence="13 23" id="KW-0067">ATP-binding</keyword>
<evidence type="ECO:0000256" key="16">
    <source>
        <dbReference type="ARBA" id="ARBA00023137"/>
    </source>
</evidence>
<reference evidence="27" key="1">
    <citation type="submission" date="2016-04" db="EMBL/GenBank/DDBJ databases">
        <title>Insulin Receptor Catalog.</title>
        <authorList>
            <person name="Provaznik J."/>
        </authorList>
    </citation>
    <scope>NUCLEOTIDE SEQUENCE</scope>
</reference>
<feature type="transmembrane region" description="Helical" evidence="24">
    <location>
        <begin position="943"/>
        <end position="966"/>
    </location>
</feature>
<dbReference type="GO" id="GO:0005899">
    <property type="term" value="C:insulin receptor complex"/>
    <property type="evidence" value="ECO:0007669"/>
    <property type="project" value="TreeGrafter"/>
</dbReference>
<dbReference type="EMBL" id="MN987939">
    <property type="protein sequence ID" value="QIS94310.1"/>
    <property type="molecule type" value="Genomic_DNA"/>
</dbReference>
<dbReference type="PRINTS" id="PR00109">
    <property type="entry name" value="TYRKINASE"/>
</dbReference>
<dbReference type="GO" id="GO:0051897">
    <property type="term" value="P:positive regulation of phosphatidylinositol 3-kinase/protein kinase B signal transduction"/>
    <property type="evidence" value="ECO:0007669"/>
    <property type="project" value="TreeGrafter"/>
</dbReference>
<keyword evidence="17" id="KW-1015">Disulfide bond</keyword>
<dbReference type="CDD" id="cd00064">
    <property type="entry name" value="FU"/>
    <property type="match status" value="1"/>
</dbReference>
<feature type="domain" description="Fibronectin type-III" evidence="26">
    <location>
        <begin position="838"/>
        <end position="937"/>
    </location>
</feature>
<feature type="binding site" evidence="23">
    <location>
        <position position="1033"/>
    </location>
    <ligand>
        <name>ATP</name>
        <dbReference type="ChEBI" id="CHEBI:30616"/>
    </ligand>
</feature>
<evidence type="ECO:0000259" key="25">
    <source>
        <dbReference type="PROSITE" id="PS50011"/>
    </source>
</evidence>